<comment type="caution">
    <text evidence="3">The sequence shown here is derived from an EMBL/GenBank/DDBJ whole genome shotgun (WGS) entry which is preliminary data.</text>
</comment>
<dbReference type="Gene3D" id="3.40.1390.30">
    <property type="entry name" value="NIF3 (NGG1p interacting factor 3)-like"/>
    <property type="match status" value="2"/>
</dbReference>
<feature type="binding site" evidence="2">
    <location>
        <position position="110"/>
    </location>
    <ligand>
        <name>a divalent metal cation</name>
        <dbReference type="ChEBI" id="CHEBI:60240"/>
        <label>1</label>
    </ligand>
</feature>
<proteinExistence type="inferred from homology"/>
<dbReference type="OrthoDB" id="1116574at2"/>
<dbReference type="Pfam" id="PF01784">
    <property type="entry name" value="DUF34_NIF3"/>
    <property type="match status" value="1"/>
</dbReference>
<comment type="similarity">
    <text evidence="1">Belongs to the GTP cyclohydrolase I type 2/NIF3 family.</text>
</comment>
<dbReference type="InterPro" id="IPR036069">
    <property type="entry name" value="DUF34/NIF3_sf"/>
</dbReference>
<dbReference type="Proteomes" id="UP000176037">
    <property type="component" value="Unassembled WGS sequence"/>
</dbReference>
<reference evidence="3 4" key="1">
    <citation type="submission" date="2016-09" db="EMBL/GenBank/DDBJ databases">
        <title>Alteromonas lipolytica, a new species isolated from sea water.</title>
        <authorList>
            <person name="Wu Y.-H."/>
            <person name="Cheng H."/>
            <person name="Xu X.-W."/>
        </authorList>
    </citation>
    <scope>NUCLEOTIDE SEQUENCE [LARGE SCALE GENOMIC DNA]</scope>
    <source>
        <strain evidence="3 4">JW12</strain>
    </source>
</reference>
<name>A0A1E8FI76_9ALTE</name>
<organism evidence="3 4">
    <name type="scientific">Alteromonas lipolytica</name>
    <dbReference type="NCBI Taxonomy" id="1856405"/>
    <lineage>
        <taxon>Bacteria</taxon>
        <taxon>Pseudomonadati</taxon>
        <taxon>Pseudomonadota</taxon>
        <taxon>Gammaproteobacteria</taxon>
        <taxon>Alteromonadales</taxon>
        <taxon>Alteromonadaceae</taxon>
        <taxon>Alteromonas/Salinimonas group</taxon>
        <taxon>Alteromonas</taxon>
    </lineage>
</organism>
<protein>
    <submittedName>
        <fullName evidence="3">Uncharacterized protein</fullName>
    </submittedName>
</protein>
<accession>A0A1E8FI76</accession>
<evidence type="ECO:0000256" key="2">
    <source>
        <dbReference type="PIRSR" id="PIRSR602678-1"/>
    </source>
</evidence>
<gene>
    <name evidence="3" type="ORF">BFC17_12700</name>
</gene>
<evidence type="ECO:0000313" key="3">
    <source>
        <dbReference type="EMBL" id="OFI35609.1"/>
    </source>
</evidence>
<dbReference type="RefSeq" id="WP_070175353.1">
    <property type="nucleotide sequence ID" value="NZ_BMJR01000006.1"/>
</dbReference>
<evidence type="ECO:0000313" key="4">
    <source>
        <dbReference type="Proteomes" id="UP000176037"/>
    </source>
</evidence>
<dbReference type="EMBL" id="MJIC01000009">
    <property type="protein sequence ID" value="OFI35609.1"/>
    <property type="molecule type" value="Genomic_DNA"/>
</dbReference>
<sequence length="268" mass="28422">MLASQAIAALEHALGEPGQYTYEGLICGDTRAEITGIACCAQPSMAVLKQCVAQGCNLLIADGHPYYTYSPEWGAKNVREIVDDSEVGKAKTAYIEQHKLIIVRFTSAFDKRYPNAAAQALAKACGFTDLHTSADKPFVTSKIRQQSFDNLAKLVAVNTATRGMRVIAKPQLQVSTVAISTGMLSPAGIAAMLEDPAVDAVIGGEVVEWEGGPYFEDVIGSGRKAGLMLTGFASSREPIAQTLADWVSGELQGIAVTALHDPDPIHAV</sequence>
<dbReference type="GO" id="GO:0046872">
    <property type="term" value="F:metal ion binding"/>
    <property type="evidence" value="ECO:0007669"/>
    <property type="project" value="UniProtKB-KW"/>
</dbReference>
<feature type="binding site" evidence="2">
    <location>
        <position position="64"/>
    </location>
    <ligand>
        <name>a divalent metal cation</name>
        <dbReference type="ChEBI" id="CHEBI:60240"/>
        <label>2</label>
    </ligand>
</feature>
<keyword evidence="4" id="KW-1185">Reference proteome</keyword>
<keyword evidence="2" id="KW-0479">Metal-binding</keyword>
<evidence type="ECO:0000256" key="1">
    <source>
        <dbReference type="ARBA" id="ARBA00006964"/>
    </source>
</evidence>
<dbReference type="InterPro" id="IPR002678">
    <property type="entry name" value="DUF34/NIF3"/>
</dbReference>
<dbReference type="AlphaFoldDB" id="A0A1E8FI76"/>
<dbReference type="STRING" id="1856405.BFC17_12700"/>
<dbReference type="SUPFAM" id="SSF102705">
    <property type="entry name" value="NIF3 (NGG1p interacting factor 3)-like"/>
    <property type="match status" value="1"/>
</dbReference>